<comment type="caution">
    <text evidence="3">The sequence shown here is derived from an EMBL/GenBank/DDBJ whole genome shotgun (WGS) entry which is preliminary data.</text>
</comment>
<dbReference type="EMBL" id="ASHM01000145">
    <property type="protein sequence ID" value="PNY04014.1"/>
    <property type="molecule type" value="Genomic_DNA"/>
</dbReference>
<comment type="similarity">
    <text evidence="1">Belongs to the LOB domain-containing protein family.</text>
</comment>
<protein>
    <submittedName>
        <fullName evidence="3">LOB domain-containing protein 20-like</fullName>
    </submittedName>
</protein>
<accession>A0A2K3NLV8</accession>
<evidence type="ECO:0000256" key="1">
    <source>
        <dbReference type="ARBA" id="ARBA00005474"/>
    </source>
</evidence>
<dbReference type="Proteomes" id="UP000236291">
    <property type="component" value="Unassembled WGS sequence"/>
</dbReference>
<dbReference type="GO" id="GO:0045893">
    <property type="term" value="P:positive regulation of DNA-templated transcription"/>
    <property type="evidence" value="ECO:0007669"/>
    <property type="project" value="TreeGrafter"/>
</dbReference>
<dbReference type="ExpressionAtlas" id="A0A2K3NLV8">
    <property type="expression patterns" value="baseline"/>
</dbReference>
<dbReference type="GO" id="GO:0009755">
    <property type="term" value="P:hormone-mediated signaling pathway"/>
    <property type="evidence" value="ECO:0007669"/>
    <property type="project" value="TreeGrafter"/>
</dbReference>
<dbReference type="PANTHER" id="PTHR31529:SF26">
    <property type="entry name" value="LOB DOMAIN-CONTAINING PROTEIN CRL1"/>
    <property type="match status" value="1"/>
</dbReference>
<dbReference type="PROSITE" id="PS50891">
    <property type="entry name" value="LOB"/>
    <property type="match status" value="1"/>
</dbReference>
<feature type="domain" description="LOB" evidence="2">
    <location>
        <begin position="37"/>
        <end position="129"/>
    </location>
</feature>
<evidence type="ECO:0000313" key="4">
    <source>
        <dbReference type="Proteomes" id="UP000236291"/>
    </source>
</evidence>
<gene>
    <name evidence="3" type="ORF">L195_g000425</name>
</gene>
<evidence type="ECO:0000313" key="3">
    <source>
        <dbReference type="EMBL" id="PNY04014.1"/>
    </source>
</evidence>
<dbReference type="AlphaFoldDB" id="A0A2K3NLV8"/>
<dbReference type="InterPro" id="IPR004883">
    <property type="entry name" value="LOB"/>
</dbReference>
<dbReference type="PANTHER" id="PTHR31529">
    <property type="entry name" value="LOB DOMAIN CONTAINING PROTEIN"/>
    <property type="match status" value="1"/>
</dbReference>
<sequence length="129" mass="13923">MVESRGGDGSSGTRRRICANGAKRAMARVTQEVLITVPCGDCKFLKRKCTRECIFALYFGTDQGVGSFAAVHKVFGASDVSKLLSNISSNHCHKAVATISYEAQTRLSDPVYGCVSTILIFLISEQQSP</sequence>
<organism evidence="3 4">
    <name type="scientific">Trifolium pratense</name>
    <name type="common">Red clover</name>
    <dbReference type="NCBI Taxonomy" id="57577"/>
    <lineage>
        <taxon>Eukaryota</taxon>
        <taxon>Viridiplantae</taxon>
        <taxon>Streptophyta</taxon>
        <taxon>Embryophyta</taxon>
        <taxon>Tracheophyta</taxon>
        <taxon>Spermatophyta</taxon>
        <taxon>Magnoliopsida</taxon>
        <taxon>eudicotyledons</taxon>
        <taxon>Gunneridae</taxon>
        <taxon>Pentapetalae</taxon>
        <taxon>rosids</taxon>
        <taxon>fabids</taxon>
        <taxon>Fabales</taxon>
        <taxon>Fabaceae</taxon>
        <taxon>Papilionoideae</taxon>
        <taxon>50 kb inversion clade</taxon>
        <taxon>NPAAA clade</taxon>
        <taxon>Hologalegina</taxon>
        <taxon>IRL clade</taxon>
        <taxon>Trifolieae</taxon>
        <taxon>Trifolium</taxon>
    </lineage>
</organism>
<name>A0A2K3NLV8_TRIPR</name>
<evidence type="ECO:0000259" key="2">
    <source>
        <dbReference type="PROSITE" id="PS50891"/>
    </source>
</evidence>
<dbReference type="STRING" id="57577.A0A2K3NLV8"/>
<proteinExistence type="inferred from homology"/>
<dbReference type="Pfam" id="PF03195">
    <property type="entry name" value="LOB"/>
    <property type="match status" value="1"/>
</dbReference>
<reference evidence="3 4" key="2">
    <citation type="journal article" date="2017" name="Front. Plant Sci.">
        <title>Gene Classification and Mining of Molecular Markers Useful in Red Clover (Trifolium pratense) Breeding.</title>
        <authorList>
            <person name="Istvanek J."/>
            <person name="Dluhosova J."/>
            <person name="Dluhos P."/>
            <person name="Patkova L."/>
            <person name="Nedelnik J."/>
            <person name="Repkova J."/>
        </authorList>
    </citation>
    <scope>NUCLEOTIDE SEQUENCE [LARGE SCALE GENOMIC DNA]</scope>
    <source>
        <strain evidence="4">cv. Tatra</strain>
        <tissue evidence="3">Young leaves</tissue>
    </source>
</reference>
<dbReference type="GO" id="GO:0005634">
    <property type="term" value="C:nucleus"/>
    <property type="evidence" value="ECO:0007669"/>
    <property type="project" value="TreeGrafter"/>
</dbReference>
<reference evidence="3 4" key="1">
    <citation type="journal article" date="2014" name="Am. J. Bot.">
        <title>Genome assembly and annotation for red clover (Trifolium pratense; Fabaceae).</title>
        <authorList>
            <person name="Istvanek J."/>
            <person name="Jaros M."/>
            <person name="Krenek A."/>
            <person name="Repkova J."/>
        </authorList>
    </citation>
    <scope>NUCLEOTIDE SEQUENCE [LARGE SCALE GENOMIC DNA]</scope>
    <source>
        <strain evidence="4">cv. Tatra</strain>
        <tissue evidence="3">Young leaves</tissue>
    </source>
</reference>